<dbReference type="EMBL" id="KZ293423">
    <property type="protein sequence ID" value="PBK71778.1"/>
    <property type="molecule type" value="Genomic_DNA"/>
</dbReference>
<name>A0A2H3C0D5_9AGAR</name>
<dbReference type="PANTHER" id="PTHR46481">
    <property type="entry name" value="ZINC FINGER BED DOMAIN-CONTAINING PROTEIN 4"/>
    <property type="match status" value="1"/>
</dbReference>
<gene>
    <name evidence="6" type="ORF">ARMSODRAFT_1016771</name>
</gene>
<dbReference type="InterPro" id="IPR052035">
    <property type="entry name" value="ZnF_BED_domain_contain"/>
</dbReference>
<sequence length="245" mass="28542">MEDEWLVLQQCSKYLHEFKKLTLNFLHSGKLMIYEVFPAIDKLTQKLECGHDNACLHRAVHLACWNALIVLNNYYSKTDESHVHRTALIMHPSYKLQYFKKQNWLQDWIDEAMEVVQEEWHFFQKHFWKKPDEPASCPATLSRRWQKHFSWEEDSDSDNEELDVLSTAGDPLEAYLHSSPLVSIKDPLMWWTTQDPANNPLTQFTIDFLSVPATSVNYTSVRTAMVLGSWASAGLVPEEEIIQGI</sequence>
<evidence type="ECO:0000256" key="2">
    <source>
        <dbReference type="ARBA" id="ARBA00022723"/>
    </source>
</evidence>
<keyword evidence="5" id="KW-0539">Nucleus</keyword>
<evidence type="ECO:0000256" key="1">
    <source>
        <dbReference type="ARBA" id="ARBA00004123"/>
    </source>
</evidence>
<keyword evidence="4" id="KW-0862">Zinc</keyword>
<keyword evidence="7" id="KW-1185">Reference proteome</keyword>
<dbReference type="AlphaFoldDB" id="A0A2H3C0D5"/>
<evidence type="ECO:0000313" key="7">
    <source>
        <dbReference type="Proteomes" id="UP000218334"/>
    </source>
</evidence>
<organism evidence="6 7">
    <name type="scientific">Armillaria solidipes</name>
    <dbReference type="NCBI Taxonomy" id="1076256"/>
    <lineage>
        <taxon>Eukaryota</taxon>
        <taxon>Fungi</taxon>
        <taxon>Dikarya</taxon>
        <taxon>Basidiomycota</taxon>
        <taxon>Agaricomycotina</taxon>
        <taxon>Agaricomycetes</taxon>
        <taxon>Agaricomycetidae</taxon>
        <taxon>Agaricales</taxon>
        <taxon>Marasmiineae</taxon>
        <taxon>Physalacriaceae</taxon>
        <taxon>Armillaria</taxon>
    </lineage>
</organism>
<dbReference type="InterPro" id="IPR012337">
    <property type="entry name" value="RNaseH-like_sf"/>
</dbReference>
<keyword evidence="2" id="KW-0479">Metal-binding</keyword>
<evidence type="ECO:0008006" key="8">
    <source>
        <dbReference type="Google" id="ProtNLM"/>
    </source>
</evidence>
<evidence type="ECO:0000256" key="5">
    <source>
        <dbReference type="ARBA" id="ARBA00023242"/>
    </source>
</evidence>
<dbReference type="SUPFAM" id="SSF53098">
    <property type="entry name" value="Ribonuclease H-like"/>
    <property type="match status" value="1"/>
</dbReference>
<evidence type="ECO:0000256" key="4">
    <source>
        <dbReference type="ARBA" id="ARBA00022833"/>
    </source>
</evidence>
<evidence type="ECO:0000256" key="3">
    <source>
        <dbReference type="ARBA" id="ARBA00022771"/>
    </source>
</evidence>
<dbReference type="GO" id="GO:0008270">
    <property type="term" value="F:zinc ion binding"/>
    <property type="evidence" value="ECO:0007669"/>
    <property type="project" value="UniProtKB-KW"/>
</dbReference>
<reference evidence="7" key="1">
    <citation type="journal article" date="2017" name="Nat. Ecol. Evol.">
        <title>Genome expansion and lineage-specific genetic innovations in the forest pathogenic fungi Armillaria.</title>
        <authorList>
            <person name="Sipos G."/>
            <person name="Prasanna A.N."/>
            <person name="Walter M.C."/>
            <person name="O'Connor E."/>
            <person name="Balint B."/>
            <person name="Krizsan K."/>
            <person name="Kiss B."/>
            <person name="Hess J."/>
            <person name="Varga T."/>
            <person name="Slot J."/>
            <person name="Riley R."/>
            <person name="Boka B."/>
            <person name="Rigling D."/>
            <person name="Barry K."/>
            <person name="Lee J."/>
            <person name="Mihaltcheva S."/>
            <person name="LaButti K."/>
            <person name="Lipzen A."/>
            <person name="Waldron R."/>
            <person name="Moloney N.M."/>
            <person name="Sperisen C."/>
            <person name="Kredics L."/>
            <person name="Vagvoelgyi C."/>
            <person name="Patrignani A."/>
            <person name="Fitzpatrick D."/>
            <person name="Nagy I."/>
            <person name="Doyle S."/>
            <person name="Anderson J.B."/>
            <person name="Grigoriev I.V."/>
            <person name="Gueldener U."/>
            <person name="Muensterkoetter M."/>
            <person name="Nagy L.G."/>
        </authorList>
    </citation>
    <scope>NUCLEOTIDE SEQUENCE [LARGE SCALE GENOMIC DNA]</scope>
    <source>
        <strain evidence="7">28-4</strain>
    </source>
</reference>
<accession>A0A2H3C0D5</accession>
<protein>
    <recommendedName>
        <fullName evidence="8">HAT C-terminal dimerisation domain-containing protein</fullName>
    </recommendedName>
</protein>
<dbReference type="PANTHER" id="PTHR46481:SF10">
    <property type="entry name" value="ZINC FINGER BED DOMAIN-CONTAINING PROTEIN 39"/>
    <property type="match status" value="1"/>
</dbReference>
<evidence type="ECO:0000313" key="6">
    <source>
        <dbReference type="EMBL" id="PBK71778.1"/>
    </source>
</evidence>
<comment type="subcellular location">
    <subcellularLocation>
        <location evidence="1">Nucleus</location>
    </subcellularLocation>
</comment>
<proteinExistence type="predicted"/>
<keyword evidence="3" id="KW-0863">Zinc-finger</keyword>
<dbReference type="GO" id="GO:0005634">
    <property type="term" value="C:nucleus"/>
    <property type="evidence" value="ECO:0007669"/>
    <property type="project" value="UniProtKB-SubCell"/>
</dbReference>
<dbReference type="Proteomes" id="UP000218334">
    <property type="component" value="Unassembled WGS sequence"/>
</dbReference>